<dbReference type="InterPro" id="IPR011032">
    <property type="entry name" value="GroES-like_sf"/>
</dbReference>
<dbReference type="InterPro" id="IPR020843">
    <property type="entry name" value="ER"/>
</dbReference>
<dbReference type="PANTHER" id="PTHR43205:SF42">
    <property type="entry name" value="ALCOHOL DEHYDROGENASE, ZINC-CONTAINING (AFU_ORTHOLOGUE AFUA_7G04530)"/>
    <property type="match status" value="1"/>
</dbReference>
<dbReference type="Gene3D" id="3.40.50.720">
    <property type="entry name" value="NAD(P)-binding Rossmann-like Domain"/>
    <property type="match status" value="1"/>
</dbReference>
<feature type="domain" description="Enoyl reductase (ER)" evidence="2">
    <location>
        <begin position="17"/>
        <end position="334"/>
    </location>
</feature>
<dbReference type="SUPFAM" id="SSF51735">
    <property type="entry name" value="NAD(P)-binding Rossmann-fold domains"/>
    <property type="match status" value="1"/>
</dbReference>
<dbReference type="SUPFAM" id="SSF50129">
    <property type="entry name" value="GroES-like"/>
    <property type="match status" value="1"/>
</dbReference>
<name>A0ABS0PC19_9BRAD</name>
<evidence type="ECO:0000313" key="4">
    <source>
        <dbReference type="Proteomes" id="UP001194539"/>
    </source>
</evidence>
<protein>
    <submittedName>
        <fullName evidence="3">NADP-dependent oxidoreductase</fullName>
    </submittedName>
</protein>
<gene>
    <name evidence="3" type="ORF">H1B27_31940</name>
</gene>
<comment type="caution">
    <text evidence="3">The sequence shown here is derived from an EMBL/GenBank/DDBJ whole genome shotgun (WGS) entry which is preliminary data.</text>
</comment>
<proteinExistence type="predicted"/>
<evidence type="ECO:0000256" key="1">
    <source>
        <dbReference type="ARBA" id="ARBA00023002"/>
    </source>
</evidence>
<sequence>MTRTVNLQMRLVTRPRGVPQLADFAPVRAPVRRPGDGEILVCNHYLSVDPAQRGWANDEGNYSAPVPLDTPMRALAVGEVVESRSPGIGEGDFLYGWFGWQSHCTTTPDAILRRVTPSALPLSANLSLLGINGLTAYLAFNGLGKPQPGEHVLVSTAAGSVGSFVGQLARLAGCRAVGLTSSAEKAALARERYGYADMIDYRSENDLPAAIRRACPDGNDIFFDNTGGAIADAAIRSMRRSGRMIQCGTASIASWSPPPTGLRPEREVLTRRLHWAGFIIFDHVAAFPEAADELTRLALSGALVYDEDVLLGLEQAPAALAGLYEGRNRGKPIIRLEAAT</sequence>
<dbReference type="Proteomes" id="UP001194539">
    <property type="component" value="Unassembled WGS sequence"/>
</dbReference>
<dbReference type="InterPro" id="IPR045010">
    <property type="entry name" value="MDR_fam"/>
</dbReference>
<dbReference type="Gene3D" id="3.90.180.10">
    <property type="entry name" value="Medium-chain alcohol dehydrogenases, catalytic domain"/>
    <property type="match status" value="1"/>
</dbReference>
<organism evidence="3 4">
    <name type="scientific">Bradyrhizobium diversitatis</name>
    <dbReference type="NCBI Taxonomy" id="2755406"/>
    <lineage>
        <taxon>Bacteria</taxon>
        <taxon>Pseudomonadati</taxon>
        <taxon>Pseudomonadota</taxon>
        <taxon>Alphaproteobacteria</taxon>
        <taxon>Hyphomicrobiales</taxon>
        <taxon>Nitrobacteraceae</taxon>
        <taxon>Bradyrhizobium</taxon>
    </lineage>
</organism>
<reference evidence="3 4" key="1">
    <citation type="submission" date="2020-07" db="EMBL/GenBank/DDBJ databases">
        <title>Bradyrhizobium diversity isolated from nodules of indigenous legumes of Western Australia.</title>
        <authorList>
            <person name="Klepa M.S."/>
        </authorList>
    </citation>
    <scope>NUCLEOTIDE SEQUENCE [LARGE SCALE GENOMIC DNA]</scope>
    <source>
        <strain evidence="3 4">CNPSo 4019</strain>
    </source>
</reference>
<dbReference type="RefSeq" id="WP_197968785.1">
    <property type="nucleotide sequence ID" value="NZ_JACEGD010000038.1"/>
</dbReference>
<dbReference type="Pfam" id="PF00107">
    <property type="entry name" value="ADH_zinc_N"/>
    <property type="match status" value="1"/>
</dbReference>
<dbReference type="Pfam" id="PF16884">
    <property type="entry name" value="ADH_N_2"/>
    <property type="match status" value="1"/>
</dbReference>
<evidence type="ECO:0000313" key="3">
    <source>
        <dbReference type="EMBL" id="MBH5390851.1"/>
    </source>
</evidence>
<dbReference type="CDD" id="cd05288">
    <property type="entry name" value="PGDH"/>
    <property type="match status" value="1"/>
</dbReference>
<keyword evidence="4" id="KW-1185">Reference proteome</keyword>
<accession>A0ABS0PC19</accession>
<keyword evidence="1" id="KW-0560">Oxidoreductase</keyword>
<dbReference type="InterPro" id="IPR041694">
    <property type="entry name" value="ADH_N_2"/>
</dbReference>
<evidence type="ECO:0000259" key="2">
    <source>
        <dbReference type="SMART" id="SM00829"/>
    </source>
</evidence>
<dbReference type="InterPro" id="IPR036291">
    <property type="entry name" value="NAD(P)-bd_dom_sf"/>
</dbReference>
<dbReference type="SMART" id="SM00829">
    <property type="entry name" value="PKS_ER"/>
    <property type="match status" value="1"/>
</dbReference>
<dbReference type="InterPro" id="IPR013149">
    <property type="entry name" value="ADH-like_C"/>
</dbReference>
<dbReference type="PANTHER" id="PTHR43205">
    <property type="entry name" value="PROSTAGLANDIN REDUCTASE"/>
    <property type="match status" value="1"/>
</dbReference>
<dbReference type="EMBL" id="JACEGD010000038">
    <property type="protein sequence ID" value="MBH5390851.1"/>
    <property type="molecule type" value="Genomic_DNA"/>
</dbReference>